<dbReference type="Proteomes" id="UP001501600">
    <property type="component" value="Unassembled WGS sequence"/>
</dbReference>
<keyword evidence="2" id="KW-1185">Reference proteome</keyword>
<gene>
    <name evidence="1" type="ORF">GCM10025772_22180</name>
</gene>
<evidence type="ECO:0000313" key="1">
    <source>
        <dbReference type="EMBL" id="GAA5192613.1"/>
    </source>
</evidence>
<comment type="caution">
    <text evidence="1">The sequence shown here is derived from an EMBL/GenBank/DDBJ whole genome shotgun (WGS) entry which is preliminary data.</text>
</comment>
<organism evidence="1 2">
    <name type="scientific">Ferrimonas gelatinilytica</name>
    <dbReference type="NCBI Taxonomy" id="1255257"/>
    <lineage>
        <taxon>Bacteria</taxon>
        <taxon>Pseudomonadati</taxon>
        <taxon>Pseudomonadota</taxon>
        <taxon>Gammaproteobacteria</taxon>
        <taxon>Alteromonadales</taxon>
        <taxon>Ferrimonadaceae</taxon>
        <taxon>Ferrimonas</taxon>
    </lineage>
</organism>
<evidence type="ECO:0000313" key="2">
    <source>
        <dbReference type="Proteomes" id="UP001501600"/>
    </source>
</evidence>
<dbReference type="EMBL" id="BAABLF010000014">
    <property type="protein sequence ID" value="GAA5192613.1"/>
    <property type="molecule type" value="Genomic_DNA"/>
</dbReference>
<reference evidence="2" key="1">
    <citation type="journal article" date="2019" name="Int. J. Syst. Evol. Microbiol.">
        <title>The Global Catalogue of Microorganisms (GCM) 10K type strain sequencing project: providing services to taxonomists for standard genome sequencing and annotation.</title>
        <authorList>
            <consortium name="The Broad Institute Genomics Platform"/>
            <consortium name="The Broad Institute Genome Sequencing Center for Infectious Disease"/>
            <person name="Wu L."/>
            <person name="Ma J."/>
        </authorList>
    </citation>
    <scope>NUCLEOTIDE SEQUENCE [LARGE SCALE GENOMIC DNA]</scope>
    <source>
        <strain evidence="2">JCM 18720</strain>
    </source>
</reference>
<protein>
    <submittedName>
        <fullName evidence="1">Uncharacterized protein</fullName>
    </submittedName>
</protein>
<sequence>MVVGVFLGGKIRVVGTVINPALFVDGPGMKEQGLQQTGFSAASVANQGDIPDCIGTVVGHESLLWILAFWKMS</sequence>
<proteinExistence type="predicted"/>
<accession>A0ABP9S842</accession>
<name>A0ABP9S842_9GAMM</name>